<proteinExistence type="predicted"/>
<evidence type="ECO:0000313" key="2">
    <source>
        <dbReference type="EMBL" id="KAJ8410118.1"/>
    </source>
</evidence>
<keyword evidence="3" id="KW-1185">Reference proteome</keyword>
<dbReference type="Proteomes" id="UP001221898">
    <property type="component" value="Unassembled WGS sequence"/>
</dbReference>
<reference evidence="2" key="1">
    <citation type="journal article" date="2023" name="Science">
        <title>Genome structures resolve the early diversification of teleost fishes.</title>
        <authorList>
            <person name="Parey E."/>
            <person name="Louis A."/>
            <person name="Montfort J."/>
            <person name="Bouchez O."/>
            <person name="Roques C."/>
            <person name="Iampietro C."/>
            <person name="Lluch J."/>
            <person name="Castinel A."/>
            <person name="Donnadieu C."/>
            <person name="Desvignes T."/>
            <person name="Floi Bucao C."/>
            <person name="Jouanno E."/>
            <person name="Wen M."/>
            <person name="Mejri S."/>
            <person name="Dirks R."/>
            <person name="Jansen H."/>
            <person name="Henkel C."/>
            <person name="Chen W.J."/>
            <person name="Zahm M."/>
            <person name="Cabau C."/>
            <person name="Klopp C."/>
            <person name="Thompson A.W."/>
            <person name="Robinson-Rechavi M."/>
            <person name="Braasch I."/>
            <person name="Lecointre G."/>
            <person name="Bobe J."/>
            <person name="Postlethwait J.H."/>
            <person name="Berthelot C."/>
            <person name="Roest Crollius H."/>
            <person name="Guiguen Y."/>
        </authorList>
    </citation>
    <scope>NUCLEOTIDE SEQUENCE</scope>
    <source>
        <strain evidence="2">NC1722</strain>
    </source>
</reference>
<comment type="caution">
    <text evidence="2">The sequence shown here is derived from an EMBL/GenBank/DDBJ whole genome shotgun (WGS) entry which is preliminary data.</text>
</comment>
<evidence type="ECO:0000256" key="1">
    <source>
        <dbReference type="SAM" id="MobiDB-lite"/>
    </source>
</evidence>
<sequence>MLLRHCLTWLRLIAKLEKEARWGTLQNYGVAVWGGKRLAAQARAVYQRPSGPGSLAPPRSRTLLCCGSGALCAGPVEALCASLQERDLKRAAALLPPRCCCYCLPRHHQRSLGLHCVSSNQPEGAGARCGTDSARRRITRSICCAPLSFPLHSTTRMQTGEGGREQDPDLCVSRSVLPPPLGGDVRRRWQERFCGRERGGPGWCSRVPALPSLTGLKVVSAGVGHGGEE</sequence>
<protein>
    <submittedName>
        <fullName evidence="2">Uncharacterized protein</fullName>
    </submittedName>
</protein>
<evidence type="ECO:0000313" key="3">
    <source>
        <dbReference type="Proteomes" id="UP001221898"/>
    </source>
</evidence>
<feature type="region of interest" description="Disordered" evidence="1">
    <location>
        <begin position="156"/>
        <end position="177"/>
    </location>
</feature>
<name>A0AAD7SXH9_9TELE</name>
<organism evidence="2 3">
    <name type="scientific">Aldrovandia affinis</name>
    <dbReference type="NCBI Taxonomy" id="143900"/>
    <lineage>
        <taxon>Eukaryota</taxon>
        <taxon>Metazoa</taxon>
        <taxon>Chordata</taxon>
        <taxon>Craniata</taxon>
        <taxon>Vertebrata</taxon>
        <taxon>Euteleostomi</taxon>
        <taxon>Actinopterygii</taxon>
        <taxon>Neopterygii</taxon>
        <taxon>Teleostei</taxon>
        <taxon>Notacanthiformes</taxon>
        <taxon>Halosauridae</taxon>
        <taxon>Aldrovandia</taxon>
    </lineage>
</organism>
<dbReference type="AlphaFoldDB" id="A0AAD7SXH9"/>
<accession>A0AAD7SXH9</accession>
<gene>
    <name evidence="2" type="ORF">AAFF_G00211590</name>
</gene>
<dbReference type="EMBL" id="JAINUG010000028">
    <property type="protein sequence ID" value="KAJ8410118.1"/>
    <property type="molecule type" value="Genomic_DNA"/>
</dbReference>